<gene>
    <name evidence="1" type="ORF">CEUTPL_LOCUS9148</name>
</gene>
<keyword evidence="2" id="KW-1185">Reference proteome</keyword>
<sequence>MCHDIFLYERFLSETKNLETRNQATRTLWPKTQASKKGVRLETQCQIRKYLYFQVIPKKSVDEKFSKPNQEKSVCRGALLGL</sequence>
<dbReference type="Proteomes" id="UP001152799">
    <property type="component" value="Chromosome 5"/>
</dbReference>
<name>A0A9N9MP02_9CUCU</name>
<dbReference type="EMBL" id="OU892281">
    <property type="protein sequence ID" value="CAG9768621.1"/>
    <property type="molecule type" value="Genomic_DNA"/>
</dbReference>
<dbReference type="AlphaFoldDB" id="A0A9N9MP02"/>
<proteinExistence type="predicted"/>
<accession>A0A9N9MP02</accession>
<reference evidence="1" key="1">
    <citation type="submission" date="2022-01" db="EMBL/GenBank/DDBJ databases">
        <authorList>
            <person name="King R."/>
        </authorList>
    </citation>
    <scope>NUCLEOTIDE SEQUENCE</scope>
</reference>
<protein>
    <submittedName>
        <fullName evidence="1">Uncharacterized protein</fullName>
    </submittedName>
</protein>
<evidence type="ECO:0000313" key="1">
    <source>
        <dbReference type="EMBL" id="CAG9768621.1"/>
    </source>
</evidence>
<organism evidence="1 2">
    <name type="scientific">Ceutorhynchus assimilis</name>
    <name type="common">cabbage seed weevil</name>
    <dbReference type="NCBI Taxonomy" id="467358"/>
    <lineage>
        <taxon>Eukaryota</taxon>
        <taxon>Metazoa</taxon>
        <taxon>Ecdysozoa</taxon>
        <taxon>Arthropoda</taxon>
        <taxon>Hexapoda</taxon>
        <taxon>Insecta</taxon>
        <taxon>Pterygota</taxon>
        <taxon>Neoptera</taxon>
        <taxon>Endopterygota</taxon>
        <taxon>Coleoptera</taxon>
        <taxon>Polyphaga</taxon>
        <taxon>Cucujiformia</taxon>
        <taxon>Curculionidae</taxon>
        <taxon>Ceutorhynchinae</taxon>
        <taxon>Ceutorhynchus</taxon>
    </lineage>
</organism>
<evidence type="ECO:0000313" key="2">
    <source>
        <dbReference type="Proteomes" id="UP001152799"/>
    </source>
</evidence>